<evidence type="ECO:0000313" key="9">
    <source>
        <dbReference type="Proteomes" id="UP000005332"/>
    </source>
</evidence>
<evidence type="ECO:0000259" key="7">
    <source>
        <dbReference type="Pfam" id="PF12823"/>
    </source>
</evidence>
<dbReference type="PATRIC" id="fig|997355.3.peg.1017"/>
<evidence type="ECO:0000256" key="5">
    <source>
        <dbReference type="ARBA" id="ARBA00023136"/>
    </source>
</evidence>
<keyword evidence="4 6" id="KW-1133">Transmembrane helix</keyword>
<gene>
    <name evidence="8" type="ORF">HMPREF9153_1038</name>
</gene>
<keyword evidence="5 6" id="KW-0472">Membrane</keyword>
<dbReference type="PANTHER" id="PTHR40077">
    <property type="entry name" value="MEMBRANE PROTEIN-RELATED"/>
    <property type="match status" value="1"/>
</dbReference>
<evidence type="ECO:0000256" key="2">
    <source>
        <dbReference type="ARBA" id="ARBA00022475"/>
    </source>
</evidence>
<reference evidence="8 9" key="1">
    <citation type="submission" date="2011-06" db="EMBL/GenBank/DDBJ databases">
        <authorList>
            <person name="Muzny D."/>
            <person name="Qin X."/>
            <person name="Deng J."/>
            <person name="Jiang H."/>
            <person name="Liu Y."/>
            <person name="Qu J."/>
            <person name="Song X.-Z."/>
            <person name="Zhang L."/>
            <person name="Thornton R."/>
            <person name="Coyle M."/>
            <person name="Francisco L."/>
            <person name="Jackson L."/>
            <person name="Javaid M."/>
            <person name="Korchina V."/>
            <person name="Kovar C."/>
            <person name="Mata R."/>
            <person name="Mathew T."/>
            <person name="Ngo R."/>
            <person name="Nguyen L."/>
            <person name="Nguyen N."/>
            <person name="Okwuonu G."/>
            <person name="Ongeri F."/>
            <person name="Pham C."/>
            <person name="Simmons D."/>
            <person name="Wilczek-Boney K."/>
            <person name="Hale W."/>
            <person name="Jakkamsetti A."/>
            <person name="Pham P."/>
            <person name="Ruth R."/>
            <person name="San Lucas F."/>
            <person name="Warren J."/>
            <person name="Zhang J."/>
            <person name="Zhao Z."/>
            <person name="Zhou C."/>
            <person name="Zhu D."/>
            <person name="Lee S."/>
            <person name="Bess C."/>
            <person name="Blankenburg K."/>
            <person name="Forbes L."/>
            <person name="Fu Q."/>
            <person name="Gubbala S."/>
            <person name="Hirani K."/>
            <person name="Jayaseelan J.C."/>
            <person name="Lara F."/>
            <person name="Munidasa M."/>
            <person name="Palculict T."/>
            <person name="Patil S."/>
            <person name="Pu L.-L."/>
            <person name="Saada N."/>
            <person name="Tang L."/>
            <person name="Weissenberger G."/>
            <person name="Zhu Y."/>
            <person name="Hemphill L."/>
            <person name="Shang Y."/>
            <person name="Youmans B."/>
            <person name="Ayvaz T."/>
            <person name="Ross M."/>
            <person name="Santibanez J."/>
            <person name="Aqrawi P."/>
            <person name="Gross S."/>
            <person name="Joshi V."/>
            <person name="Fowler G."/>
            <person name="Nazareth L."/>
            <person name="Reid J."/>
            <person name="Worley K."/>
            <person name="Petrosino J."/>
            <person name="Highlander S."/>
            <person name="Gibbs R."/>
        </authorList>
    </citation>
    <scope>NUCLEOTIDE SEQUENCE [LARGE SCALE GENOMIC DNA]</scope>
    <source>
        <strain evidence="8 9">ATCC 25577</strain>
    </source>
</reference>
<dbReference type="NCBIfam" id="TIGR03954">
    <property type="entry name" value="integ_memb_HG"/>
    <property type="match status" value="1"/>
</dbReference>
<dbReference type="GO" id="GO:0005886">
    <property type="term" value="C:plasma membrane"/>
    <property type="evidence" value="ECO:0007669"/>
    <property type="project" value="UniProtKB-SubCell"/>
</dbReference>
<keyword evidence="2" id="KW-1003">Cell membrane</keyword>
<dbReference type="EMBL" id="AGBA01000013">
    <property type="protein sequence ID" value="EGY77495.1"/>
    <property type="molecule type" value="Genomic_DNA"/>
</dbReference>
<evidence type="ECO:0000256" key="6">
    <source>
        <dbReference type="SAM" id="Phobius"/>
    </source>
</evidence>
<evidence type="ECO:0000256" key="3">
    <source>
        <dbReference type="ARBA" id="ARBA00022692"/>
    </source>
</evidence>
<dbReference type="PANTHER" id="PTHR40077:SF2">
    <property type="entry name" value="MEMBRANE PROTEIN"/>
    <property type="match status" value="1"/>
</dbReference>
<feature type="transmembrane region" description="Helical" evidence="6">
    <location>
        <begin position="60"/>
        <end position="79"/>
    </location>
</feature>
<dbReference type="HOGENOM" id="CLU_120964_1_1_11"/>
<dbReference type="InterPro" id="IPR023845">
    <property type="entry name" value="DUF3817_TM"/>
</dbReference>
<sequence length="133" mass="14638">MDAAEAEQEPWIEPDEIPGVRKALIAYRVMAYVVGTLLVVLVCVAMPLKYAAGKPTMVNVVGISHGWLYPVLLITAYVLGRKAGWPLTRLLIIALAGTVPFLSFVAEYFARKDVERRIDSANAYWAGHQPPAE</sequence>
<comment type="caution">
    <text evidence="8">The sequence shown here is derived from an EMBL/GenBank/DDBJ whole genome shotgun (WGS) entry which is preliminary data.</text>
</comment>
<protein>
    <submittedName>
        <fullName evidence="8">Membrane protein</fullName>
    </submittedName>
</protein>
<feature type="transmembrane region" description="Helical" evidence="6">
    <location>
        <begin position="91"/>
        <end position="110"/>
    </location>
</feature>
<dbReference type="Proteomes" id="UP000005332">
    <property type="component" value="Unassembled WGS sequence"/>
</dbReference>
<evidence type="ECO:0000256" key="4">
    <source>
        <dbReference type="ARBA" id="ARBA00022989"/>
    </source>
</evidence>
<accession>G4CWY1</accession>
<evidence type="ECO:0000256" key="1">
    <source>
        <dbReference type="ARBA" id="ARBA00004651"/>
    </source>
</evidence>
<organism evidence="8 9">
    <name type="scientific">Cutibacterium avidum ATCC 25577</name>
    <dbReference type="NCBI Taxonomy" id="997355"/>
    <lineage>
        <taxon>Bacteria</taxon>
        <taxon>Bacillati</taxon>
        <taxon>Actinomycetota</taxon>
        <taxon>Actinomycetes</taxon>
        <taxon>Propionibacteriales</taxon>
        <taxon>Propionibacteriaceae</taxon>
        <taxon>Cutibacterium</taxon>
    </lineage>
</organism>
<dbReference type="AlphaFoldDB" id="G4CWY1"/>
<evidence type="ECO:0000313" key="8">
    <source>
        <dbReference type="EMBL" id="EGY77495.1"/>
    </source>
</evidence>
<keyword evidence="9" id="KW-1185">Reference proteome</keyword>
<proteinExistence type="predicted"/>
<feature type="transmembrane region" description="Helical" evidence="6">
    <location>
        <begin position="25"/>
        <end position="48"/>
    </location>
</feature>
<keyword evidence="3 6" id="KW-0812">Transmembrane</keyword>
<comment type="subcellular location">
    <subcellularLocation>
        <location evidence="1">Cell membrane</location>
        <topology evidence="1">Multi-pass membrane protein</topology>
    </subcellularLocation>
</comment>
<name>G4CWY1_9ACTN</name>
<dbReference type="Pfam" id="PF12823">
    <property type="entry name" value="DUF3817"/>
    <property type="match status" value="1"/>
</dbReference>
<feature type="domain" description="DUF3817" evidence="7">
    <location>
        <begin position="26"/>
        <end position="111"/>
    </location>
</feature>